<comment type="caution">
    <text evidence="1">The sequence shown here is derived from an EMBL/GenBank/DDBJ whole genome shotgun (WGS) entry which is preliminary data.</text>
</comment>
<name>A0ABR1DVG5_NECAM</name>
<accession>A0ABR1DVG5</accession>
<dbReference type="PANTHER" id="PTHR46060">
    <property type="entry name" value="MARINER MOS1 TRANSPOSASE-LIKE PROTEIN"/>
    <property type="match status" value="1"/>
</dbReference>
<evidence type="ECO:0000313" key="1">
    <source>
        <dbReference type="EMBL" id="KAK6754430.1"/>
    </source>
</evidence>
<dbReference type="PANTHER" id="PTHR46060:SF2">
    <property type="entry name" value="HISTONE-LYSINE N-METHYLTRANSFERASE SETMAR"/>
    <property type="match status" value="1"/>
</dbReference>
<evidence type="ECO:0000313" key="2">
    <source>
        <dbReference type="Proteomes" id="UP001303046"/>
    </source>
</evidence>
<dbReference type="Gene3D" id="1.10.10.10">
    <property type="entry name" value="Winged helix-like DNA-binding domain superfamily/Winged helix DNA-binding domain"/>
    <property type="match status" value="1"/>
</dbReference>
<organism evidence="1 2">
    <name type="scientific">Necator americanus</name>
    <name type="common">Human hookworm</name>
    <dbReference type="NCBI Taxonomy" id="51031"/>
    <lineage>
        <taxon>Eukaryota</taxon>
        <taxon>Metazoa</taxon>
        <taxon>Ecdysozoa</taxon>
        <taxon>Nematoda</taxon>
        <taxon>Chromadorea</taxon>
        <taxon>Rhabditida</taxon>
        <taxon>Rhabditina</taxon>
        <taxon>Rhabditomorpha</taxon>
        <taxon>Strongyloidea</taxon>
        <taxon>Ancylostomatidae</taxon>
        <taxon>Bunostominae</taxon>
        <taxon>Necator</taxon>
    </lineage>
</organism>
<keyword evidence="2" id="KW-1185">Reference proteome</keyword>
<reference evidence="1 2" key="1">
    <citation type="submission" date="2023-08" db="EMBL/GenBank/DDBJ databases">
        <title>A Necator americanus chromosomal reference genome.</title>
        <authorList>
            <person name="Ilik V."/>
            <person name="Petrzelkova K.J."/>
            <person name="Pardy F."/>
            <person name="Fuh T."/>
            <person name="Niatou-Singa F.S."/>
            <person name="Gouil Q."/>
            <person name="Baker L."/>
            <person name="Ritchie M.E."/>
            <person name="Jex A.R."/>
            <person name="Gazzola D."/>
            <person name="Li H."/>
            <person name="Toshio Fujiwara R."/>
            <person name="Zhan B."/>
            <person name="Aroian R.V."/>
            <person name="Pafco B."/>
            <person name="Schwarz E.M."/>
        </authorList>
    </citation>
    <scope>NUCLEOTIDE SEQUENCE [LARGE SCALE GENOMIC DNA]</scope>
    <source>
        <strain evidence="1 2">Aroian</strain>
        <tissue evidence="1">Whole animal</tissue>
    </source>
</reference>
<protein>
    <submittedName>
        <fullName evidence="1">Uncharacterized protein</fullName>
    </submittedName>
</protein>
<dbReference type="EMBL" id="JAVFWL010000005">
    <property type="protein sequence ID" value="KAK6754430.1"/>
    <property type="molecule type" value="Genomic_DNA"/>
</dbReference>
<dbReference type="Proteomes" id="UP001303046">
    <property type="component" value="Unassembled WGS sequence"/>
</dbReference>
<proteinExistence type="predicted"/>
<gene>
    <name evidence="1" type="primary">Necator_chrV.g18228</name>
    <name evidence="1" type="ORF">RB195_013437</name>
</gene>
<dbReference type="InterPro" id="IPR052709">
    <property type="entry name" value="Transposase-MT_Hybrid"/>
</dbReference>
<sequence>MSSEDKEGCGRPPEVDDHLLEKIIEGDPLTTTREVAQELGSDHSTVVPHLEKIGKLKKLNKWVPTERGPKKPPF</sequence>
<dbReference type="InterPro" id="IPR036388">
    <property type="entry name" value="WH-like_DNA-bd_sf"/>
</dbReference>